<dbReference type="RefSeq" id="WP_218030170.1">
    <property type="nucleotide sequence ID" value="NZ_BAAARZ010000053.1"/>
</dbReference>
<keyword evidence="2" id="KW-0472">Membrane</keyword>
<keyword evidence="4" id="KW-1185">Reference proteome</keyword>
<evidence type="ECO:0000313" key="4">
    <source>
        <dbReference type="Proteomes" id="UP000320338"/>
    </source>
</evidence>
<protein>
    <submittedName>
        <fullName evidence="3">Uncharacterized protein</fullName>
    </submittedName>
</protein>
<keyword evidence="2" id="KW-1133">Transmembrane helix</keyword>
<dbReference type="InterPro" id="IPR023833">
    <property type="entry name" value="Signal_pept_SipW-depend-type"/>
</dbReference>
<reference evidence="3 4" key="1">
    <citation type="submission" date="2019-06" db="EMBL/GenBank/DDBJ databases">
        <title>Whole genome shotgun sequence of Pseudonocardia hydrocarbonoxydans NBRC 14498.</title>
        <authorList>
            <person name="Hosoyama A."/>
            <person name="Uohara A."/>
            <person name="Ohji S."/>
            <person name="Ichikawa N."/>
        </authorList>
    </citation>
    <scope>NUCLEOTIDE SEQUENCE [LARGE SCALE GENOMIC DNA]</scope>
    <source>
        <strain evidence="3 4">NBRC 14498</strain>
    </source>
</reference>
<name>A0A4Y3WPF9_9PSEU</name>
<proteinExistence type="predicted"/>
<keyword evidence="2" id="KW-0812">Transmembrane</keyword>
<evidence type="ECO:0000256" key="1">
    <source>
        <dbReference type="SAM" id="MobiDB-lite"/>
    </source>
</evidence>
<dbReference type="AlphaFoldDB" id="A0A4Y3WPF9"/>
<feature type="transmembrane region" description="Helical" evidence="2">
    <location>
        <begin position="12"/>
        <end position="34"/>
    </location>
</feature>
<accession>A0A4Y3WPF9</accession>
<dbReference type="NCBIfam" id="TIGR04088">
    <property type="entry name" value="cognate_SipW"/>
    <property type="match status" value="1"/>
</dbReference>
<evidence type="ECO:0000256" key="2">
    <source>
        <dbReference type="SAM" id="Phobius"/>
    </source>
</evidence>
<comment type="caution">
    <text evidence="3">The sequence shown here is derived from an EMBL/GenBank/DDBJ whole genome shotgun (WGS) entry which is preliminary data.</text>
</comment>
<organism evidence="3 4">
    <name type="scientific">Pseudonocardia hydrocarbonoxydans</name>
    <dbReference type="NCBI Taxonomy" id="76726"/>
    <lineage>
        <taxon>Bacteria</taxon>
        <taxon>Bacillati</taxon>
        <taxon>Actinomycetota</taxon>
        <taxon>Actinomycetes</taxon>
        <taxon>Pseudonocardiales</taxon>
        <taxon>Pseudonocardiaceae</taxon>
        <taxon>Pseudonocardia</taxon>
    </lineage>
</organism>
<dbReference type="Proteomes" id="UP000320338">
    <property type="component" value="Unassembled WGS sequence"/>
</dbReference>
<evidence type="ECO:0000313" key="3">
    <source>
        <dbReference type="EMBL" id="GEC20743.1"/>
    </source>
</evidence>
<gene>
    <name evidence="3" type="ORF">PHY01_30260</name>
</gene>
<feature type="region of interest" description="Disordered" evidence="1">
    <location>
        <begin position="186"/>
        <end position="215"/>
    </location>
</feature>
<dbReference type="EMBL" id="BJNG01000023">
    <property type="protein sequence ID" value="GEC20743.1"/>
    <property type="molecule type" value="Genomic_DNA"/>
</dbReference>
<dbReference type="Pfam" id="PF12389">
    <property type="entry name" value="Peptidase_M73"/>
    <property type="match status" value="1"/>
</dbReference>
<dbReference type="InterPro" id="IPR022121">
    <property type="entry name" value="Peptidase_M73_camelysin"/>
</dbReference>
<sequence>MSTMVKDNKKKLIAGAVAGVAALALIGGGTFALWSDYDTFTGNSLAAGTLTIDIGQSVPLDMTGLAPGENKDTALFVANRGDDTAALQNALLTTTVVNLVDIEDGCRAKSEADIDPSCTAGPGNGEFTQQAYMQYRVGSAVSADACGSATYTPRAWMVLNRYDDAAIPLGELDPGQGICIRVEVGLPSGQGSQTPPPGIDAPGAPAATNLSQGDGATFDVRFDLTQATPTR</sequence>